<reference evidence="2" key="2">
    <citation type="submission" date="2023-11" db="UniProtKB">
        <authorList>
            <consortium name="WormBaseParasite"/>
        </authorList>
    </citation>
    <scope>IDENTIFICATION</scope>
</reference>
<name>A0AA85K1H8_TRIRE</name>
<dbReference type="AlphaFoldDB" id="A0AA85K1H8"/>
<reference evidence="1" key="1">
    <citation type="submission" date="2022-06" db="EMBL/GenBank/DDBJ databases">
        <authorList>
            <person name="Berger JAMES D."/>
            <person name="Berger JAMES D."/>
        </authorList>
    </citation>
    <scope>NUCLEOTIDE SEQUENCE [LARGE SCALE GENOMIC DNA]</scope>
</reference>
<protein>
    <submittedName>
        <fullName evidence="2">Uncharacterized protein</fullName>
    </submittedName>
</protein>
<evidence type="ECO:0000313" key="1">
    <source>
        <dbReference type="Proteomes" id="UP000050795"/>
    </source>
</evidence>
<proteinExistence type="predicted"/>
<evidence type="ECO:0000313" key="2">
    <source>
        <dbReference type="WBParaSite" id="TREG1_64970.1"/>
    </source>
</evidence>
<dbReference type="WBParaSite" id="TREG1_64970.1">
    <property type="protein sequence ID" value="TREG1_64970.1"/>
    <property type="gene ID" value="TREG1_64970"/>
</dbReference>
<organism evidence="1 2">
    <name type="scientific">Trichobilharzia regenti</name>
    <name type="common">Nasal bird schistosome</name>
    <dbReference type="NCBI Taxonomy" id="157069"/>
    <lineage>
        <taxon>Eukaryota</taxon>
        <taxon>Metazoa</taxon>
        <taxon>Spiralia</taxon>
        <taxon>Lophotrochozoa</taxon>
        <taxon>Platyhelminthes</taxon>
        <taxon>Trematoda</taxon>
        <taxon>Digenea</taxon>
        <taxon>Strigeidida</taxon>
        <taxon>Schistosomatoidea</taxon>
        <taxon>Schistosomatidae</taxon>
        <taxon>Trichobilharzia</taxon>
    </lineage>
</organism>
<accession>A0AA85K1H8</accession>
<keyword evidence="1" id="KW-1185">Reference proteome</keyword>
<sequence length="82" mass="9191">MFQGNGLKASVVNQKASSNQKFRSNTLKCYTDNSSNITTGLIYPSLPRVNMCKTSSDNQELGTFQRKPFSLTSWKDAYSTKE</sequence>
<dbReference type="Proteomes" id="UP000050795">
    <property type="component" value="Unassembled WGS sequence"/>
</dbReference>